<dbReference type="Proteomes" id="UP000053593">
    <property type="component" value="Unassembled WGS sequence"/>
</dbReference>
<evidence type="ECO:0000313" key="2">
    <source>
        <dbReference type="Proteomes" id="UP000053593"/>
    </source>
</evidence>
<dbReference type="Gene3D" id="3.80.10.10">
    <property type="entry name" value="Ribonuclease Inhibitor"/>
    <property type="match status" value="1"/>
</dbReference>
<protein>
    <submittedName>
        <fullName evidence="1">Uncharacterized protein</fullName>
    </submittedName>
</protein>
<reference evidence="1 2" key="1">
    <citation type="submission" date="2014-04" db="EMBL/GenBank/DDBJ databases">
        <title>Evolutionary Origins and Diversification of the Mycorrhizal Mutualists.</title>
        <authorList>
            <consortium name="DOE Joint Genome Institute"/>
            <consortium name="Mycorrhizal Genomics Consortium"/>
            <person name="Kohler A."/>
            <person name="Kuo A."/>
            <person name="Nagy L.G."/>
            <person name="Floudas D."/>
            <person name="Copeland A."/>
            <person name="Barry K.W."/>
            <person name="Cichocki N."/>
            <person name="Veneault-Fourrey C."/>
            <person name="LaButti K."/>
            <person name="Lindquist E.A."/>
            <person name="Lipzen A."/>
            <person name="Lundell T."/>
            <person name="Morin E."/>
            <person name="Murat C."/>
            <person name="Riley R."/>
            <person name="Ohm R."/>
            <person name="Sun H."/>
            <person name="Tunlid A."/>
            <person name="Henrissat B."/>
            <person name="Grigoriev I.V."/>
            <person name="Hibbett D.S."/>
            <person name="Martin F."/>
        </authorList>
    </citation>
    <scope>NUCLEOTIDE SEQUENCE [LARGE SCALE GENOMIC DNA]</scope>
    <source>
        <strain evidence="1 2">FD-317 M1</strain>
    </source>
</reference>
<dbReference type="AlphaFoldDB" id="A0A0D0C872"/>
<dbReference type="HOGENOM" id="CLU_866137_0_0_1"/>
<gene>
    <name evidence="1" type="ORF">GYMLUDRAFT_60483</name>
</gene>
<dbReference type="SUPFAM" id="SSF52047">
    <property type="entry name" value="RNI-like"/>
    <property type="match status" value="1"/>
</dbReference>
<accession>A0A0D0C872</accession>
<name>A0A0D0C872_9AGAR</name>
<organism evidence="1 2">
    <name type="scientific">Collybiopsis luxurians FD-317 M1</name>
    <dbReference type="NCBI Taxonomy" id="944289"/>
    <lineage>
        <taxon>Eukaryota</taxon>
        <taxon>Fungi</taxon>
        <taxon>Dikarya</taxon>
        <taxon>Basidiomycota</taxon>
        <taxon>Agaricomycotina</taxon>
        <taxon>Agaricomycetes</taxon>
        <taxon>Agaricomycetidae</taxon>
        <taxon>Agaricales</taxon>
        <taxon>Marasmiineae</taxon>
        <taxon>Omphalotaceae</taxon>
        <taxon>Collybiopsis</taxon>
        <taxon>Collybiopsis luxurians</taxon>
    </lineage>
</organism>
<proteinExistence type="predicted"/>
<dbReference type="OrthoDB" id="2844577at2759"/>
<dbReference type="EMBL" id="KN834783">
    <property type="protein sequence ID" value="KIK58689.1"/>
    <property type="molecule type" value="Genomic_DNA"/>
</dbReference>
<sequence length="321" mass="36235">MTVLGDPNTYCPLFCLPPSSFLMLEEICIGLIHGFQSKKTPTLLKAPQLQRVTIGEPFCQDTSEPSVLESFVLAAEQLTRLVIRGPKFQSDRTVYSDALRQCRALEHLTIYLPLLPNQPFLGFDEKNSLSLPALRTLDITYRQMTGNGVNLIRCLTCPRLEGLALAWRGQNLLDLIMDASNFQSRSGVAFMDLRLDLRGIGPLSEQQSSFVTEQLVRLLTIFDAVTNFKLLSTVYDIDHLIQVLTWDESQLKLLPRLRILEFDQRAAASGQHSASHLEAMVSSCCVGNERLQAVILYGSQFEQDIVRIRERKLGIELHYHI</sequence>
<evidence type="ECO:0000313" key="1">
    <source>
        <dbReference type="EMBL" id="KIK58689.1"/>
    </source>
</evidence>
<dbReference type="InterPro" id="IPR032675">
    <property type="entry name" value="LRR_dom_sf"/>
</dbReference>
<keyword evidence="2" id="KW-1185">Reference proteome</keyword>